<keyword evidence="4" id="KW-1185">Reference proteome</keyword>
<feature type="compositionally biased region" description="Low complexity" evidence="2">
    <location>
        <begin position="51"/>
        <end position="65"/>
    </location>
</feature>
<dbReference type="Gene3D" id="3.40.1000.10">
    <property type="entry name" value="Mog1/PsbP, alpha/beta/alpha sandwich"/>
    <property type="match status" value="1"/>
</dbReference>
<sequence length="228" mass="23842">MLVLGMSVSAACTKTVHGKASLPQNNTDLAHDPQITNIGVDTPVSTRKEGSSSSAGGSDATGSDLSDYLSEKRVAVAPVSAGQGLTVSVRTPSGWKPSQTNGASQQVSIVLPSDDGVYALMTVDVYRLSQTPPTAELIAAAKNSINAAGNLQTPNDTPYQGNPSTAGIVTVTTKKGSRVVEVIRYTFVQDASPSTTYLVESVIVCGTNNWESMRNDLLRLDSSMSFDN</sequence>
<dbReference type="AlphaFoldDB" id="E5XTH2"/>
<evidence type="ECO:0000313" key="3">
    <source>
        <dbReference type="EMBL" id="EFV12355.2"/>
    </source>
</evidence>
<name>E5XTH2_SEGRC</name>
<dbReference type="Proteomes" id="UP000004816">
    <property type="component" value="Unassembled WGS sequence"/>
</dbReference>
<dbReference type="STRING" id="679197.HMPREF9336_02794"/>
<dbReference type="Pfam" id="PF10738">
    <property type="entry name" value="Lpp-LpqN"/>
    <property type="match status" value="1"/>
</dbReference>
<evidence type="ECO:0000313" key="4">
    <source>
        <dbReference type="Proteomes" id="UP000004816"/>
    </source>
</evidence>
<keyword evidence="1" id="KW-0732">Signal</keyword>
<proteinExistence type="predicted"/>
<feature type="region of interest" description="Disordered" evidence="2">
    <location>
        <begin position="19"/>
        <end position="65"/>
    </location>
</feature>
<organism evidence="3 4">
    <name type="scientific">Segniliparus rugosus (strain ATCC BAA-974 / DSM 45345 / CCUG 50838 / CIP 108380 / JCM 13579 / CDC 945)</name>
    <dbReference type="NCBI Taxonomy" id="679197"/>
    <lineage>
        <taxon>Bacteria</taxon>
        <taxon>Bacillati</taxon>
        <taxon>Actinomycetota</taxon>
        <taxon>Actinomycetes</taxon>
        <taxon>Mycobacteriales</taxon>
        <taxon>Segniliparaceae</taxon>
        <taxon>Segniliparus</taxon>
    </lineage>
</organism>
<comment type="caution">
    <text evidence="3">The sequence shown here is derived from an EMBL/GenBank/DDBJ whole genome shotgun (WGS) entry which is preliminary data.</text>
</comment>
<protein>
    <recommendedName>
        <fullName evidence="5">Lipoprotein LpqN</fullName>
    </recommendedName>
</protein>
<gene>
    <name evidence="3" type="ORF">HMPREF9336_02794</name>
</gene>
<reference evidence="3 4" key="1">
    <citation type="journal article" date="2011" name="Stand. Genomic Sci.">
        <title>High quality draft genome sequence of Segniliparus rugosus CDC 945(T)= (ATCC BAA-974(T)).</title>
        <authorList>
            <person name="Earl A.M."/>
            <person name="Desjardins C.A."/>
            <person name="Fitzgerald M.G."/>
            <person name="Arachchi H.M."/>
            <person name="Zeng Q."/>
            <person name="Mehta T."/>
            <person name="Griggs A."/>
            <person name="Birren B.W."/>
            <person name="Toney N.C."/>
            <person name="Carr J."/>
            <person name="Posey J."/>
            <person name="Butler W.R."/>
        </authorList>
    </citation>
    <scope>NUCLEOTIDE SEQUENCE [LARGE SCALE GENOMIC DNA]</scope>
    <source>
        <strain evidence="4">ATCC BAA-974 / DSM 45345 / CCUG 50838 / CIP 108380 / JCM 13579 / CDC 945</strain>
    </source>
</reference>
<evidence type="ECO:0000256" key="1">
    <source>
        <dbReference type="ARBA" id="ARBA00022729"/>
    </source>
</evidence>
<evidence type="ECO:0000256" key="2">
    <source>
        <dbReference type="SAM" id="MobiDB-lite"/>
    </source>
</evidence>
<accession>E5XTH2</accession>
<feature type="compositionally biased region" description="Polar residues" evidence="2">
    <location>
        <begin position="22"/>
        <end position="45"/>
    </location>
</feature>
<evidence type="ECO:0008006" key="5">
    <source>
        <dbReference type="Google" id="ProtNLM"/>
    </source>
</evidence>
<dbReference type="HOGENOM" id="CLU_1170006_0_0_11"/>
<dbReference type="EMBL" id="ACZI02000002">
    <property type="protein sequence ID" value="EFV12355.2"/>
    <property type="molecule type" value="Genomic_DNA"/>
</dbReference>
<dbReference type="InterPro" id="IPR019674">
    <property type="entry name" value="Lipoprotein_LpqN/LpqT-like"/>
</dbReference>